<proteinExistence type="predicted"/>
<feature type="compositionally biased region" description="Polar residues" evidence="2">
    <location>
        <begin position="89"/>
        <end position="117"/>
    </location>
</feature>
<dbReference type="AlphaFoldDB" id="A0AAV8TIE9"/>
<accession>A0AAV8TIE9</accession>
<dbReference type="PANTHER" id="PTHR34057:SF10">
    <property type="entry name" value="TRANSPOSASE, PTTA_EN_SPM, PLANT"/>
    <property type="match status" value="1"/>
</dbReference>
<dbReference type="PANTHER" id="PTHR34057">
    <property type="entry name" value="ELONGATION FACTOR"/>
    <property type="match status" value="1"/>
</dbReference>
<feature type="coiled-coil region" evidence="1">
    <location>
        <begin position="285"/>
        <end position="312"/>
    </location>
</feature>
<keyword evidence="1" id="KW-0175">Coiled coil</keyword>
<organism evidence="3 4">
    <name type="scientific">Erythroxylum novogranatense</name>
    <dbReference type="NCBI Taxonomy" id="1862640"/>
    <lineage>
        <taxon>Eukaryota</taxon>
        <taxon>Viridiplantae</taxon>
        <taxon>Streptophyta</taxon>
        <taxon>Embryophyta</taxon>
        <taxon>Tracheophyta</taxon>
        <taxon>Spermatophyta</taxon>
        <taxon>Magnoliopsida</taxon>
        <taxon>eudicotyledons</taxon>
        <taxon>Gunneridae</taxon>
        <taxon>Pentapetalae</taxon>
        <taxon>rosids</taxon>
        <taxon>fabids</taxon>
        <taxon>Malpighiales</taxon>
        <taxon>Erythroxylaceae</taxon>
        <taxon>Erythroxylum</taxon>
    </lineage>
</organism>
<gene>
    <name evidence="3" type="ORF">K2173_014886</name>
</gene>
<feature type="coiled-coil region" evidence="1">
    <location>
        <begin position="155"/>
        <end position="182"/>
    </location>
</feature>
<feature type="compositionally biased region" description="Basic and acidic residues" evidence="2">
    <location>
        <begin position="22"/>
        <end position="52"/>
    </location>
</feature>
<feature type="region of interest" description="Disordered" evidence="2">
    <location>
        <begin position="450"/>
        <end position="484"/>
    </location>
</feature>
<sequence length="484" mass="55022">MGPELELKEKWEVTMETLASKENGHGPKDPVEKDTESTINHEEKTSHADIQEGHSNLTVEDEGMFIDILDCRGSIDKGLVESRCEDANESMSSFGDTTSESDNNPILSGTEVESGQSIGDRPASVFDDYGGLFPVRRKKLTDHWRRFIRPLMWRLKWIELQIKEFKSQAQKYDKELTEHEQKKHYDFGTFMMEGCDAKSLPFLSCARRKVMKRRKRKRFEETTDIGSYMLQHNLFSYYENKKSATISTALDDEHINTDKTVSGNDDFGFQYEWQSILSRDSDDITEHVLQKIEMLQSKVQKLKARIEKVISENPGKFASVNRLSLPAPFNAFDSPDQGHVSNPTNGDRMLLRSVAEGSMEDIAHESVVSSCAKGTHLPNTIKSARPQEVVLCGNMEDGILIHNQAAKEEIQDLKNIGSWLPETHEKLQEPQAVEDSKTVIPTETIVDRVNYGGKTLPKPRTNALSKRRKRGRRKSGAGRWSRRS</sequence>
<dbReference type="CDD" id="cd11650">
    <property type="entry name" value="AT4G37440_like"/>
    <property type="match status" value="1"/>
</dbReference>
<evidence type="ECO:0000313" key="4">
    <source>
        <dbReference type="Proteomes" id="UP001159364"/>
    </source>
</evidence>
<keyword evidence="4" id="KW-1185">Reference proteome</keyword>
<evidence type="ECO:0000313" key="3">
    <source>
        <dbReference type="EMBL" id="KAJ8765764.1"/>
    </source>
</evidence>
<name>A0AAV8TIE9_9ROSI</name>
<dbReference type="InterPro" id="IPR038745">
    <property type="entry name" value="AT4G37440-like"/>
</dbReference>
<protein>
    <submittedName>
        <fullName evidence="3">Uncharacterized protein</fullName>
    </submittedName>
</protein>
<comment type="caution">
    <text evidence="3">The sequence shown here is derived from an EMBL/GenBank/DDBJ whole genome shotgun (WGS) entry which is preliminary data.</text>
</comment>
<dbReference type="Proteomes" id="UP001159364">
    <property type="component" value="Linkage Group LG05"/>
</dbReference>
<evidence type="ECO:0000256" key="1">
    <source>
        <dbReference type="SAM" id="Coils"/>
    </source>
</evidence>
<feature type="region of interest" description="Disordered" evidence="2">
    <location>
        <begin position="15"/>
        <end position="56"/>
    </location>
</feature>
<dbReference type="EMBL" id="JAIWQS010000005">
    <property type="protein sequence ID" value="KAJ8765764.1"/>
    <property type="molecule type" value="Genomic_DNA"/>
</dbReference>
<evidence type="ECO:0000256" key="2">
    <source>
        <dbReference type="SAM" id="MobiDB-lite"/>
    </source>
</evidence>
<feature type="compositionally biased region" description="Basic residues" evidence="2">
    <location>
        <begin position="465"/>
        <end position="484"/>
    </location>
</feature>
<feature type="region of interest" description="Disordered" evidence="2">
    <location>
        <begin position="87"/>
        <end position="121"/>
    </location>
</feature>
<reference evidence="3 4" key="1">
    <citation type="submission" date="2021-09" db="EMBL/GenBank/DDBJ databases">
        <title>Genomic insights and catalytic innovation underlie evolution of tropane alkaloids biosynthesis.</title>
        <authorList>
            <person name="Wang Y.-J."/>
            <person name="Tian T."/>
            <person name="Huang J.-P."/>
            <person name="Huang S.-X."/>
        </authorList>
    </citation>
    <scope>NUCLEOTIDE SEQUENCE [LARGE SCALE GENOMIC DNA]</scope>
    <source>
        <strain evidence="3">KIB-2018</strain>
        <tissue evidence="3">Leaf</tissue>
    </source>
</reference>